<dbReference type="KEGG" id="rbc:BN938_1438"/>
<keyword evidence="3 8" id="KW-0812">Transmembrane</keyword>
<dbReference type="OrthoDB" id="9811590at2"/>
<keyword evidence="2 8" id="KW-1003">Cell membrane</keyword>
<gene>
    <name evidence="8" type="primary">mntP</name>
    <name evidence="9" type="ORF">BN938_1438</name>
</gene>
<dbReference type="InterPro" id="IPR003810">
    <property type="entry name" value="Mntp/YtaF"/>
</dbReference>
<comment type="function">
    <text evidence="8">Probably functions as a manganese efflux pump.</text>
</comment>
<reference evidence="9 10" key="1">
    <citation type="journal article" date="2015" name="Genome Announc.">
        <title>Complete Genome Sequence of the Novel Leech Symbiont Mucinivorans hirudinis M3T.</title>
        <authorList>
            <person name="Nelson M.C."/>
            <person name="Bomar L."/>
            <person name="Graf J."/>
        </authorList>
    </citation>
    <scope>NUCLEOTIDE SEQUENCE [LARGE SCALE GENOMIC DNA]</scope>
    <source>
        <strain evidence="10">M3</strain>
    </source>
</reference>
<dbReference type="GO" id="GO:0005384">
    <property type="term" value="F:manganese ion transmembrane transporter activity"/>
    <property type="evidence" value="ECO:0007669"/>
    <property type="project" value="UniProtKB-UniRule"/>
</dbReference>
<feature type="transmembrane region" description="Helical" evidence="8">
    <location>
        <begin position="178"/>
        <end position="195"/>
    </location>
</feature>
<dbReference type="Proteomes" id="UP000027616">
    <property type="component" value="Chromosome I"/>
</dbReference>
<accession>A0A060R827</accession>
<dbReference type="PATRIC" id="fig|1433126.3.peg.1423"/>
<dbReference type="HOGENOM" id="CLU_096410_3_0_10"/>
<feature type="transmembrane region" description="Helical" evidence="8">
    <location>
        <begin position="142"/>
        <end position="166"/>
    </location>
</feature>
<proteinExistence type="inferred from homology"/>
<evidence type="ECO:0000256" key="5">
    <source>
        <dbReference type="ARBA" id="ARBA00023065"/>
    </source>
</evidence>
<evidence type="ECO:0000256" key="6">
    <source>
        <dbReference type="ARBA" id="ARBA00023136"/>
    </source>
</evidence>
<protein>
    <recommendedName>
        <fullName evidence="8">Putative manganese efflux pump MntP</fullName>
    </recommendedName>
</protein>
<evidence type="ECO:0000256" key="1">
    <source>
        <dbReference type="ARBA" id="ARBA00022448"/>
    </source>
</evidence>
<dbReference type="eggNOG" id="COG1971">
    <property type="taxonomic scope" value="Bacteria"/>
</dbReference>
<keyword evidence="7 8" id="KW-0464">Manganese</keyword>
<dbReference type="EMBL" id="HG934468">
    <property type="protein sequence ID" value="CDN31525.1"/>
    <property type="molecule type" value="Genomic_DNA"/>
</dbReference>
<dbReference type="PANTHER" id="PTHR35529:SF1">
    <property type="entry name" value="MANGANESE EFFLUX PUMP MNTP-RELATED"/>
    <property type="match status" value="1"/>
</dbReference>
<evidence type="ECO:0000256" key="3">
    <source>
        <dbReference type="ARBA" id="ARBA00022692"/>
    </source>
</evidence>
<feature type="transmembrane region" description="Helical" evidence="8">
    <location>
        <begin position="39"/>
        <end position="58"/>
    </location>
</feature>
<evidence type="ECO:0000256" key="8">
    <source>
        <dbReference type="HAMAP-Rule" id="MF_01521"/>
    </source>
</evidence>
<dbReference type="Pfam" id="PF02659">
    <property type="entry name" value="Mntp"/>
    <property type="match status" value="1"/>
</dbReference>
<dbReference type="InterPro" id="IPR022929">
    <property type="entry name" value="Put_MntP"/>
</dbReference>
<dbReference type="STRING" id="1433126.BN938_1438"/>
<feature type="transmembrane region" description="Helical" evidence="8">
    <location>
        <begin position="112"/>
        <end position="136"/>
    </location>
</feature>
<feature type="transmembrane region" description="Helical" evidence="8">
    <location>
        <begin position="70"/>
        <end position="91"/>
    </location>
</feature>
<comment type="subcellular location">
    <subcellularLocation>
        <location evidence="8">Cell membrane</location>
        <topology evidence="8">Multi-pass membrane protein</topology>
    </subcellularLocation>
</comment>
<comment type="similarity">
    <text evidence="8">Belongs to the MntP (TC 9.B.29) family.</text>
</comment>
<keyword evidence="10" id="KW-1185">Reference proteome</keyword>
<name>A0A060R827_9BACT</name>
<feature type="transmembrane region" description="Helical" evidence="8">
    <location>
        <begin position="6"/>
        <end position="27"/>
    </location>
</feature>
<keyword evidence="5 8" id="KW-0406">Ion transport</keyword>
<evidence type="ECO:0000313" key="9">
    <source>
        <dbReference type="EMBL" id="CDN31525.1"/>
    </source>
</evidence>
<evidence type="ECO:0000256" key="7">
    <source>
        <dbReference type="ARBA" id="ARBA00023211"/>
    </source>
</evidence>
<evidence type="ECO:0000256" key="2">
    <source>
        <dbReference type="ARBA" id="ARBA00022475"/>
    </source>
</evidence>
<evidence type="ECO:0000313" key="10">
    <source>
        <dbReference type="Proteomes" id="UP000027616"/>
    </source>
</evidence>
<dbReference type="PANTHER" id="PTHR35529">
    <property type="entry name" value="MANGANESE EFFLUX PUMP MNTP-RELATED"/>
    <property type="match status" value="1"/>
</dbReference>
<keyword evidence="4 8" id="KW-1133">Transmembrane helix</keyword>
<evidence type="ECO:0000256" key="4">
    <source>
        <dbReference type="ARBA" id="ARBA00022989"/>
    </source>
</evidence>
<keyword evidence="1 8" id="KW-0813">Transport</keyword>
<sequence>MNLLTILLFAVGLCFDSFAVSLSCGMVKSGLSVGRGIRFAAILALMQGVMPLVGWLVASEFQRFIDDYDHWVAFLLLLFLGGKMILAKVFAKGSEAAPAEVGEHTFSLHNSFLLGLATSIDALIAGAAMALVNISIAEVSQFWNMMIAVGVILVVTFAASGLGLIIGRKSSSHIGDKAEIIGGVILIAIGTKILVEHLA</sequence>
<keyword evidence="6 8" id="KW-0472">Membrane</keyword>
<organism evidence="9 10">
    <name type="scientific">Mucinivorans hirudinis</name>
    <dbReference type="NCBI Taxonomy" id="1433126"/>
    <lineage>
        <taxon>Bacteria</taxon>
        <taxon>Pseudomonadati</taxon>
        <taxon>Bacteroidota</taxon>
        <taxon>Bacteroidia</taxon>
        <taxon>Bacteroidales</taxon>
        <taxon>Rikenellaceae</taxon>
        <taxon>Mucinivorans</taxon>
    </lineage>
</organism>
<dbReference type="HAMAP" id="MF_01521">
    <property type="entry name" value="MntP_pump"/>
    <property type="match status" value="1"/>
</dbReference>
<dbReference type="AlphaFoldDB" id="A0A060R827"/>
<dbReference type="GO" id="GO:0005886">
    <property type="term" value="C:plasma membrane"/>
    <property type="evidence" value="ECO:0007669"/>
    <property type="project" value="UniProtKB-SubCell"/>
</dbReference>